<feature type="compositionally biased region" description="Low complexity" evidence="1">
    <location>
        <begin position="425"/>
        <end position="457"/>
    </location>
</feature>
<feature type="compositionally biased region" description="Low complexity" evidence="1">
    <location>
        <begin position="464"/>
        <end position="484"/>
    </location>
</feature>
<feature type="compositionally biased region" description="Polar residues" evidence="1">
    <location>
        <begin position="248"/>
        <end position="268"/>
    </location>
</feature>
<dbReference type="VEuPathDB" id="AmoebaDB:NAEGRDRAFT_78922"/>
<feature type="compositionally biased region" description="Low complexity" evidence="1">
    <location>
        <begin position="204"/>
        <end position="247"/>
    </location>
</feature>
<accession>D2V7N9</accession>
<gene>
    <name evidence="2" type="ORF">NAEGRDRAFT_78922</name>
</gene>
<dbReference type="EMBL" id="GG738856">
    <property type="protein sequence ID" value="EFC47034.1"/>
    <property type="molecule type" value="Genomic_DNA"/>
</dbReference>
<dbReference type="GeneID" id="8861211"/>
<name>D2V7N9_NAEGR</name>
<dbReference type="AlphaFoldDB" id="D2V7N9"/>
<dbReference type="RefSeq" id="XP_002679778.1">
    <property type="nucleotide sequence ID" value="XM_002679732.1"/>
</dbReference>
<sequence length="747" mass="81519">MSANNILKKKSVIYDKDAGGVYKKKLRKIFTSTDPEMNPHNANTHHFDSSNNIGASDSFSALLMDATTTNTANNATSSTNHHQNTNSNGHASSNGHSESAGSHHDITVKPFYNIGDIVMFRERSQTVDQIGFVYHKKASSLHEKERIPKCVVYMLSDEKYWVLEWLLMKENNIEAGERTFESSEKSSPPPLNAPSTTSNLGATGNNSHNSHNGHNNIVNNNMTSSKSNNNLNLLNNLMGSSNNNNNMEIPTNGTNPAQNGSLNNSLMTSRFGHHHTQNGNVPNGFLNNTNGHYHGITKSTKTSSSSIQLSQHLTSLLSSLDSKFSNPSAASLTFDNEATMMDDEDNSEKNPFSSSSNQIPQTLQSEPSNKLSSRTQNAFHTSSASATNNNTSPPHHQNNSVAAVMSAEVKELLLSHPFLSQKNVSTSNQSQQLSSATTTTTSSNRNANNSSSATSSQPNLTRASSSSNINSNSVNNNNNNNNNNTTTTMEKLAQQSQFNLFGNGSANIGGGNDGGSMMGSGANGLHHSMNSMRRIPSNGNIGLGNNMGNMNQLFASDVNDANSQLKKQIVLNHIQQRQQLVNQQLMELLNQQNRRPMSSFPIPSSKYDLNLLNIANNYQYNITPSYGPYSQPAIVSFNHNFELRPTDMLQFLIIQVKDGQNLKAFCVNPVISYDNDTLVALNDLSNRVTLVGANGNIPNLDEELSKFVHSSPLLVTLPPQEEPSNVLIVLMKNFIPITSPLLFEYTP</sequence>
<dbReference type="Proteomes" id="UP000006671">
    <property type="component" value="Unassembled WGS sequence"/>
</dbReference>
<feature type="compositionally biased region" description="Polar residues" evidence="1">
    <location>
        <begin position="349"/>
        <end position="380"/>
    </location>
</feature>
<feature type="compositionally biased region" description="Low complexity" evidence="1">
    <location>
        <begin position="71"/>
        <end position="100"/>
    </location>
</feature>
<dbReference type="OrthoDB" id="10542962at2759"/>
<feature type="compositionally biased region" description="Low complexity" evidence="1">
    <location>
        <begin position="381"/>
        <end position="392"/>
    </location>
</feature>
<dbReference type="OMA" id="FVYHKKA"/>
<dbReference type="KEGG" id="ngr:NAEGRDRAFT_78922"/>
<feature type="region of interest" description="Disordered" evidence="1">
    <location>
        <begin position="341"/>
        <end position="398"/>
    </location>
</feature>
<proteinExistence type="predicted"/>
<feature type="region of interest" description="Disordered" evidence="1">
    <location>
        <begin position="177"/>
        <end position="278"/>
    </location>
</feature>
<keyword evidence="3" id="KW-1185">Reference proteome</keyword>
<feature type="region of interest" description="Disordered" evidence="1">
    <location>
        <begin position="71"/>
        <end position="104"/>
    </location>
</feature>
<protein>
    <submittedName>
        <fullName evidence="2">Uncharacterized protein</fullName>
    </submittedName>
</protein>
<evidence type="ECO:0000313" key="3">
    <source>
        <dbReference type="Proteomes" id="UP000006671"/>
    </source>
</evidence>
<dbReference type="InParanoid" id="D2V7N9"/>
<organism evidence="3">
    <name type="scientific">Naegleria gruberi</name>
    <name type="common">Amoeba</name>
    <dbReference type="NCBI Taxonomy" id="5762"/>
    <lineage>
        <taxon>Eukaryota</taxon>
        <taxon>Discoba</taxon>
        <taxon>Heterolobosea</taxon>
        <taxon>Tetramitia</taxon>
        <taxon>Eutetramitia</taxon>
        <taxon>Vahlkampfiidae</taxon>
        <taxon>Naegleria</taxon>
    </lineage>
</organism>
<feature type="compositionally biased region" description="Polar residues" evidence="1">
    <location>
        <begin position="193"/>
        <end position="203"/>
    </location>
</feature>
<evidence type="ECO:0000256" key="1">
    <source>
        <dbReference type="SAM" id="MobiDB-lite"/>
    </source>
</evidence>
<feature type="region of interest" description="Disordered" evidence="1">
    <location>
        <begin position="423"/>
        <end position="486"/>
    </location>
</feature>
<reference evidence="2 3" key="1">
    <citation type="journal article" date="2010" name="Cell">
        <title>The genome of Naegleria gruberi illuminates early eukaryotic versatility.</title>
        <authorList>
            <person name="Fritz-Laylin L.K."/>
            <person name="Prochnik S.E."/>
            <person name="Ginger M.L."/>
            <person name="Dacks J.B."/>
            <person name="Carpenter M.L."/>
            <person name="Field M.C."/>
            <person name="Kuo A."/>
            <person name="Paredez A."/>
            <person name="Chapman J."/>
            <person name="Pham J."/>
            <person name="Shu S."/>
            <person name="Neupane R."/>
            <person name="Cipriano M."/>
            <person name="Mancuso J."/>
            <person name="Tu H."/>
            <person name="Salamov A."/>
            <person name="Lindquist E."/>
            <person name="Shapiro H."/>
            <person name="Lucas S."/>
            <person name="Grigoriev I.V."/>
            <person name="Cande W.Z."/>
            <person name="Fulton C."/>
            <person name="Rokhsar D.S."/>
            <person name="Dawson S.C."/>
        </authorList>
    </citation>
    <scope>NUCLEOTIDE SEQUENCE [LARGE SCALE GENOMIC DNA]</scope>
    <source>
        <strain evidence="2 3">NEG-M</strain>
    </source>
</reference>
<evidence type="ECO:0000313" key="2">
    <source>
        <dbReference type="EMBL" id="EFC47034.1"/>
    </source>
</evidence>